<dbReference type="GeneID" id="81443686"/>
<dbReference type="AlphaFoldDB" id="A0A9W9RFJ6"/>
<organism evidence="2 3">
    <name type="scientific">Penicillium cataractarum</name>
    <dbReference type="NCBI Taxonomy" id="2100454"/>
    <lineage>
        <taxon>Eukaryota</taxon>
        <taxon>Fungi</taxon>
        <taxon>Dikarya</taxon>
        <taxon>Ascomycota</taxon>
        <taxon>Pezizomycotina</taxon>
        <taxon>Eurotiomycetes</taxon>
        <taxon>Eurotiomycetidae</taxon>
        <taxon>Eurotiales</taxon>
        <taxon>Aspergillaceae</taxon>
        <taxon>Penicillium</taxon>
    </lineage>
</organism>
<name>A0A9W9RFJ6_9EURO</name>
<sequence>MAHKEPPMTDDHPSMATPDSPGLFLQRESKKPCLEPDLNDRREFLSLPGEIRNLLYDFLFASTRLSSGRRYVHKGKWRRIKSAPHSLAILRTYRQMYEDARGLWMSQVTFSFKHPDSMPEKLFYRPPSVLSQIRHIRSHLAYLDLDVTTEAHKKWSKRFLYEVEEYELPSAFQLLSGLRLKTITVLGCEFEFYENLDNIFEFFIDDSHWKELRFITPRAGSMSPFEVRSDIPDRSLKSERALSEF</sequence>
<reference evidence="2" key="2">
    <citation type="journal article" date="2023" name="IMA Fungus">
        <title>Comparative genomic study of the Penicillium genus elucidates a diverse pangenome and 15 lateral gene transfer events.</title>
        <authorList>
            <person name="Petersen C."/>
            <person name="Sorensen T."/>
            <person name="Nielsen M.R."/>
            <person name="Sondergaard T.E."/>
            <person name="Sorensen J.L."/>
            <person name="Fitzpatrick D.A."/>
            <person name="Frisvad J.C."/>
            <person name="Nielsen K.L."/>
        </authorList>
    </citation>
    <scope>NUCLEOTIDE SEQUENCE</scope>
    <source>
        <strain evidence="2">IBT 29864</strain>
    </source>
</reference>
<reference evidence="2" key="1">
    <citation type="submission" date="2022-11" db="EMBL/GenBank/DDBJ databases">
        <authorList>
            <person name="Petersen C."/>
        </authorList>
    </citation>
    <scope>NUCLEOTIDE SEQUENCE</scope>
    <source>
        <strain evidence="2">IBT 29864</strain>
    </source>
</reference>
<dbReference type="PANTHER" id="PTHR38790">
    <property type="entry name" value="2EXR DOMAIN-CONTAINING PROTEIN-RELATED"/>
    <property type="match status" value="1"/>
</dbReference>
<accession>A0A9W9RFJ6</accession>
<dbReference type="RefSeq" id="XP_056550467.1">
    <property type="nucleotide sequence ID" value="XM_056704507.1"/>
</dbReference>
<dbReference type="EMBL" id="JAPZBS010000009">
    <property type="protein sequence ID" value="KAJ5359181.1"/>
    <property type="molecule type" value="Genomic_DNA"/>
</dbReference>
<gene>
    <name evidence="2" type="ORF">N7496_011594</name>
</gene>
<feature type="compositionally biased region" description="Basic and acidic residues" evidence="1">
    <location>
        <begin position="1"/>
        <end position="13"/>
    </location>
</feature>
<evidence type="ECO:0000313" key="3">
    <source>
        <dbReference type="Proteomes" id="UP001147782"/>
    </source>
</evidence>
<comment type="caution">
    <text evidence="2">The sequence shown here is derived from an EMBL/GenBank/DDBJ whole genome shotgun (WGS) entry which is preliminary data.</text>
</comment>
<keyword evidence="3" id="KW-1185">Reference proteome</keyword>
<dbReference type="OrthoDB" id="72726at2759"/>
<proteinExistence type="predicted"/>
<protein>
    <submittedName>
        <fullName evidence="2">Uncharacterized protein</fullName>
    </submittedName>
</protein>
<feature type="region of interest" description="Disordered" evidence="1">
    <location>
        <begin position="1"/>
        <end position="28"/>
    </location>
</feature>
<evidence type="ECO:0000256" key="1">
    <source>
        <dbReference type="SAM" id="MobiDB-lite"/>
    </source>
</evidence>
<dbReference type="Proteomes" id="UP001147782">
    <property type="component" value="Unassembled WGS sequence"/>
</dbReference>
<evidence type="ECO:0000313" key="2">
    <source>
        <dbReference type="EMBL" id="KAJ5359181.1"/>
    </source>
</evidence>